<evidence type="ECO:0000313" key="5">
    <source>
        <dbReference type="Proteomes" id="UP000794436"/>
    </source>
</evidence>
<gene>
    <name evidence="4" type="ORF">Poli38472_013055</name>
</gene>
<keyword evidence="5" id="KW-1185">Reference proteome</keyword>
<name>A0A8K1CLA7_PYTOL</name>
<dbReference type="OrthoDB" id="8775810at2759"/>
<reference evidence="4" key="1">
    <citation type="submission" date="2019-03" db="EMBL/GenBank/DDBJ databases">
        <title>Long read genome sequence of the mycoparasitic Pythium oligandrum ATCC 38472 isolated from sugarbeet rhizosphere.</title>
        <authorList>
            <person name="Gaulin E."/>
        </authorList>
    </citation>
    <scope>NUCLEOTIDE SEQUENCE</scope>
    <source>
        <strain evidence="4">ATCC 38472_TT</strain>
    </source>
</reference>
<feature type="domain" description="Tubby C-terminal" evidence="3">
    <location>
        <begin position="165"/>
        <end position="408"/>
    </location>
</feature>
<sequence>MTGRRDPTSTYDRMMAEVQMDSDEEVDSKKQPSSRMSESKHSSRSTASKNESTRDDQSKKSTKTREMDAKQSDDQAQPSDSSQPKRRSSSFPPSQRPQTHRGSKSRNSDGEDQSDSDHEQEAPVRHREADPEFTTPVAPVSAPTCQQSECESIRALLTRAPRHGSPPIRCYVERDRHGLHMLHPVYRLFLEDTKQFLLCAQKRSTSKTSNYLLTMEKNPTDRRSPLIVGKLRANWSGSEYIVYNDGISPDRTALESNVREIFGFIEFAYDEMGPGRMNVRVPAVQENGLASKWKDPDLDKDSPARQSFLTHVDKTALLVRNKRPQFDATTGGHVLDFKGRVTMPSIKNFQMQSDVHGDDTVLQFGRVSCQPPGPRAQCKCHKHTFVMDVQHPLNLVQAFAICLATLDTKVADAKMYESVAKLVKKKSRSS</sequence>
<accession>A0A8K1CLA7</accession>
<feature type="region of interest" description="Disordered" evidence="2">
    <location>
        <begin position="1"/>
        <end position="145"/>
    </location>
</feature>
<protein>
    <recommendedName>
        <fullName evidence="3">Tubby C-terminal domain-containing protein</fullName>
    </recommendedName>
</protein>
<dbReference type="Proteomes" id="UP000794436">
    <property type="component" value="Unassembled WGS sequence"/>
</dbReference>
<dbReference type="Pfam" id="PF01167">
    <property type="entry name" value="Tub"/>
    <property type="match status" value="1"/>
</dbReference>
<feature type="compositionally biased region" description="Basic and acidic residues" evidence="2">
    <location>
        <begin position="115"/>
        <end position="130"/>
    </location>
</feature>
<evidence type="ECO:0000313" key="4">
    <source>
        <dbReference type="EMBL" id="TMW64433.1"/>
    </source>
</evidence>
<dbReference type="PRINTS" id="PR01573">
    <property type="entry name" value="SUPERTUBBY"/>
</dbReference>
<dbReference type="PANTHER" id="PTHR16517:SF7">
    <property type="entry name" value="PROTEIN KING TUBBY"/>
    <property type="match status" value="1"/>
</dbReference>
<dbReference type="SUPFAM" id="SSF54518">
    <property type="entry name" value="Tubby C-terminal domain-like"/>
    <property type="match status" value="1"/>
</dbReference>
<proteinExistence type="inferred from homology"/>
<comment type="caution">
    <text evidence="4">The sequence shown here is derived from an EMBL/GenBank/DDBJ whole genome shotgun (WGS) entry which is preliminary data.</text>
</comment>
<feature type="compositionally biased region" description="Basic and acidic residues" evidence="2">
    <location>
        <begin position="51"/>
        <end position="73"/>
    </location>
</feature>
<comment type="similarity">
    <text evidence="1">Belongs to the TUB family.</text>
</comment>
<dbReference type="PANTHER" id="PTHR16517">
    <property type="entry name" value="TUBBY-RELATED"/>
    <property type="match status" value="1"/>
</dbReference>
<evidence type="ECO:0000256" key="2">
    <source>
        <dbReference type="SAM" id="MobiDB-lite"/>
    </source>
</evidence>
<dbReference type="AlphaFoldDB" id="A0A8K1CLA7"/>
<dbReference type="InterPro" id="IPR025659">
    <property type="entry name" value="Tubby-like_C"/>
</dbReference>
<dbReference type="InterPro" id="IPR000007">
    <property type="entry name" value="Tubby_C"/>
</dbReference>
<dbReference type="Gene3D" id="3.20.90.10">
    <property type="entry name" value="Tubby Protein, Chain A"/>
    <property type="match status" value="1"/>
</dbReference>
<organism evidence="4 5">
    <name type="scientific">Pythium oligandrum</name>
    <name type="common">Mycoparasitic fungus</name>
    <dbReference type="NCBI Taxonomy" id="41045"/>
    <lineage>
        <taxon>Eukaryota</taxon>
        <taxon>Sar</taxon>
        <taxon>Stramenopiles</taxon>
        <taxon>Oomycota</taxon>
        <taxon>Peronosporomycetes</taxon>
        <taxon>Pythiales</taxon>
        <taxon>Pythiaceae</taxon>
        <taxon>Pythium</taxon>
    </lineage>
</organism>
<evidence type="ECO:0000256" key="1">
    <source>
        <dbReference type="ARBA" id="ARBA00007129"/>
    </source>
</evidence>
<evidence type="ECO:0000259" key="3">
    <source>
        <dbReference type="Pfam" id="PF01167"/>
    </source>
</evidence>
<dbReference type="EMBL" id="SPLM01000040">
    <property type="protein sequence ID" value="TMW64433.1"/>
    <property type="molecule type" value="Genomic_DNA"/>
</dbReference>